<keyword evidence="3" id="KW-1003">Cell membrane</keyword>
<dbReference type="GO" id="GO:0055085">
    <property type="term" value="P:transmembrane transport"/>
    <property type="evidence" value="ECO:0007669"/>
    <property type="project" value="InterPro"/>
</dbReference>
<feature type="transmembrane region" description="Helical" evidence="8">
    <location>
        <begin position="123"/>
        <end position="145"/>
    </location>
</feature>
<evidence type="ECO:0000259" key="9">
    <source>
        <dbReference type="PROSITE" id="PS50928"/>
    </source>
</evidence>
<evidence type="ECO:0000256" key="5">
    <source>
        <dbReference type="ARBA" id="ARBA00022692"/>
    </source>
</evidence>
<dbReference type="InterPro" id="IPR035906">
    <property type="entry name" value="MetI-like_sf"/>
</dbReference>
<keyword evidence="5 8" id="KW-0812">Transmembrane</keyword>
<feature type="domain" description="ABC transmembrane type-1" evidence="9">
    <location>
        <begin position="61"/>
        <end position="249"/>
    </location>
</feature>
<keyword evidence="11" id="KW-1185">Reference proteome</keyword>
<proteinExistence type="inferred from homology"/>
<comment type="similarity">
    <text evidence="8">Belongs to the binding-protein-dependent transport system permease family.</text>
</comment>
<feature type="transmembrane region" description="Helical" evidence="8">
    <location>
        <begin position="181"/>
        <end position="199"/>
    </location>
</feature>
<feature type="transmembrane region" description="Helical" evidence="8">
    <location>
        <begin position="96"/>
        <end position="117"/>
    </location>
</feature>
<reference evidence="10 11" key="1">
    <citation type="submission" date="2019-03" db="EMBL/GenBank/DDBJ databases">
        <title>Genomic Encyclopedia of Type Strains, Phase IV (KMG-IV): sequencing the most valuable type-strain genomes for metagenomic binning, comparative biology and taxonomic classification.</title>
        <authorList>
            <person name="Goeker M."/>
        </authorList>
    </citation>
    <scope>NUCLEOTIDE SEQUENCE [LARGE SCALE GENOMIC DNA]</scope>
    <source>
        <strain evidence="10 11">DSM 100048</strain>
    </source>
</reference>
<dbReference type="SUPFAM" id="SSF161098">
    <property type="entry name" value="MetI-like"/>
    <property type="match status" value="1"/>
</dbReference>
<accession>A0A4V2VSN4</accession>
<dbReference type="OrthoDB" id="9178195at2"/>
<evidence type="ECO:0000256" key="1">
    <source>
        <dbReference type="ARBA" id="ARBA00004429"/>
    </source>
</evidence>
<keyword evidence="6 8" id="KW-1133">Transmembrane helix</keyword>
<evidence type="ECO:0000256" key="4">
    <source>
        <dbReference type="ARBA" id="ARBA00022519"/>
    </source>
</evidence>
<keyword evidence="4" id="KW-0997">Cell inner membrane</keyword>
<comment type="subcellular location">
    <subcellularLocation>
        <location evidence="1">Cell inner membrane</location>
        <topology evidence="1">Multi-pass membrane protein</topology>
    </subcellularLocation>
    <subcellularLocation>
        <location evidence="8">Cell membrane</location>
        <topology evidence="8">Multi-pass membrane protein</topology>
    </subcellularLocation>
</comment>
<keyword evidence="2 8" id="KW-0813">Transport</keyword>
<dbReference type="EMBL" id="SMBX01000001">
    <property type="protein sequence ID" value="TCV02960.1"/>
    <property type="molecule type" value="Genomic_DNA"/>
</dbReference>
<comment type="caution">
    <text evidence="10">The sequence shown here is derived from an EMBL/GenBank/DDBJ whole genome shotgun (WGS) entry which is preliminary data.</text>
</comment>
<gene>
    <name evidence="10" type="ORF">EV686_101420</name>
</gene>
<dbReference type="RefSeq" id="WP_132472956.1">
    <property type="nucleotide sequence ID" value="NZ_JBEBWM010000007.1"/>
</dbReference>
<dbReference type="PANTHER" id="PTHR43357:SF4">
    <property type="entry name" value="INNER MEMBRANE ABC TRANSPORTER PERMEASE PROTEIN YDCV"/>
    <property type="match status" value="1"/>
</dbReference>
<dbReference type="GO" id="GO:0005886">
    <property type="term" value="C:plasma membrane"/>
    <property type="evidence" value="ECO:0007669"/>
    <property type="project" value="UniProtKB-SubCell"/>
</dbReference>
<feature type="transmembrane region" description="Helical" evidence="8">
    <location>
        <begin position="12"/>
        <end position="30"/>
    </location>
</feature>
<dbReference type="InterPro" id="IPR000515">
    <property type="entry name" value="MetI-like"/>
</dbReference>
<evidence type="ECO:0000313" key="11">
    <source>
        <dbReference type="Proteomes" id="UP000294692"/>
    </source>
</evidence>
<evidence type="ECO:0000256" key="6">
    <source>
        <dbReference type="ARBA" id="ARBA00022989"/>
    </source>
</evidence>
<organism evidence="10 11">
    <name type="scientific">Paracandidimonas soli</name>
    <dbReference type="NCBI Taxonomy" id="1917182"/>
    <lineage>
        <taxon>Bacteria</taxon>
        <taxon>Pseudomonadati</taxon>
        <taxon>Pseudomonadota</taxon>
        <taxon>Betaproteobacteria</taxon>
        <taxon>Burkholderiales</taxon>
        <taxon>Alcaligenaceae</taxon>
        <taxon>Paracandidimonas</taxon>
    </lineage>
</organism>
<dbReference type="PANTHER" id="PTHR43357">
    <property type="entry name" value="INNER MEMBRANE ABC TRANSPORTER PERMEASE PROTEIN YDCV"/>
    <property type="match status" value="1"/>
</dbReference>
<evidence type="ECO:0000313" key="10">
    <source>
        <dbReference type="EMBL" id="TCV02960.1"/>
    </source>
</evidence>
<dbReference type="AlphaFoldDB" id="A0A4V2VSN4"/>
<sequence length="268" mass="28693">MFVRILVTAISWAAMAFLVMPLVIIIGASLTETRYLSFPPEGLTLKWYGAILADPTYVQSFLMSTLLAAAATLAGIAIAIPSSLALARYAFPGRQFLAAMFASPLVLPYLVLGSALLQFTGYFGFSQTFLALLVGHVVIVTPFIIKSVSSLITPDHLALEQASADLGASPWQTFARITLPLLRPGLITGAIFGFITSWINVELSMFNTTGALNTIPVQLFNYVQYSVDPTIAAISAVTILIAIIVITVLDMTIGLDLLSDGKSGRQET</sequence>
<dbReference type="CDD" id="cd06261">
    <property type="entry name" value="TM_PBP2"/>
    <property type="match status" value="1"/>
</dbReference>
<evidence type="ECO:0000256" key="2">
    <source>
        <dbReference type="ARBA" id="ARBA00022448"/>
    </source>
</evidence>
<dbReference type="PROSITE" id="PS50928">
    <property type="entry name" value="ABC_TM1"/>
    <property type="match status" value="1"/>
</dbReference>
<evidence type="ECO:0000256" key="8">
    <source>
        <dbReference type="RuleBase" id="RU363032"/>
    </source>
</evidence>
<protein>
    <submittedName>
        <fullName evidence="10">Putative spermidine/putrescine transport system permease protein</fullName>
    </submittedName>
</protein>
<dbReference type="Gene3D" id="1.10.3720.10">
    <property type="entry name" value="MetI-like"/>
    <property type="match status" value="1"/>
</dbReference>
<dbReference type="Pfam" id="PF00528">
    <property type="entry name" value="BPD_transp_1"/>
    <property type="match status" value="1"/>
</dbReference>
<keyword evidence="7 8" id="KW-0472">Membrane</keyword>
<evidence type="ECO:0000256" key="7">
    <source>
        <dbReference type="ARBA" id="ARBA00023136"/>
    </source>
</evidence>
<feature type="transmembrane region" description="Helical" evidence="8">
    <location>
        <begin position="61"/>
        <end position="84"/>
    </location>
</feature>
<dbReference type="Proteomes" id="UP000294692">
    <property type="component" value="Unassembled WGS sequence"/>
</dbReference>
<feature type="transmembrane region" description="Helical" evidence="8">
    <location>
        <begin position="231"/>
        <end position="258"/>
    </location>
</feature>
<evidence type="ECO:0000256" key="3">
    <source>
        <dbReference type="ARBA" id="ARBA00022475"/>
    </source>
</evidence>
<name>A0A4V2VSN4_9BURK</name>